<dbReference type="PANTHER" id="PTHR43328:SF1">
    <property type="entry name" value="N-ACETYLTRANSFERASE DOMAIN-CONTAINING PROTEIN"/>
    <property type="match status" value="1"/>
</dbReference>
<dbReference type="EMBL" id="NAJL01000004">
    <property type="protein sequence ID" value="TKA32823.1"/>
    <property type="molecule type" value="Genomic_DNA"/>
</dbReference>
<protein>
    <recommendedName>
        <fullName evidence="1">N-acetyltransferase domain-containing protein</fullName>
    </recommendedName>
</protein>
<accession>A0A4U0UBJ4</accession>
<dbReference type="Proteomes" id="UP000308549">
    <property type="component" value="Unassembled WGS sequence"/>
</dbReference>
<dbReference type="AlphaFoldDB" id="A0A4U0UBJ4"/>
<dbReference type="Gene3D" id="3.40.630.30">
    <property type="match status" value="1"/>
</dbReference>
<evidence type="ECO:0000313" key="3">
    <source>
        <dbReference type="Proteomes" id="UP000308549"/>
    </source>
</evidence>
<name>A0A4U0UBJ4_9PEZI</name>
<keyword evidence="3" id="KW-1185">Reference proteome</keyword>
<dbReference type="Pfam" id="PF13302">
    <property type="entry name" value="Acetyltransf_3"/>
    <property type="match status" value="1"/>
</dbReference>
<reference evidence="2 3" key="1">
    <citation type="submission" date="2017-03" db="EMBL/GenBank/DDBJ databases">
        <title>Genomes of endolithic fungi from Antarctica.</title>
        <authorList>
            <person name="Coleine C."/>
            <person name="Masonjones S."/>
            <person name="Stajich J.E."/>
        </authorList>
    </citation>
    <scope>NUCLEOTIDE SEQUENCE [LARGE SCALE GENOMIC DNA]</scope>
    <source>
        <strain evidence="2 3">CCFEE 6315</strain>
    </source>
</reference>
<gene>
    <name evidence="2" type="ORF">B0A50_01048</name>
</gene>
<proteinExistence type="predicted"/>
<evidence type="ECO:0000259" key="1">
    <source>
        <dbReference type="PROSITE" id="PS51186"/>
    </source>
</evidence>
<dbReference type="InterPro" id="IPR016181">
    <property type="entry name" value="Acyl_CoA_acyltransferase"/>
</dbReference>
<feature type="domain" description="N-acetyltransferase" evidence="1">
    <location>
        <begin position="1"/>
        <end position="123"/>
    </location>
</feature>
<dbReference type="InterPro" id="IPR000182">
    <property type="entry name" value="GNAT_dom"/>
</dbReference>
<dbReference type="SUPFAM" id="SSF55729">
    <property type="entry name" value="Acyl-CoA N-acyltransferases (Nat)"/>
    <property type="match status" value="1"/>
</dbReference>
<evidence type="ECO:0000313" key="2">
    <source>
        <dbReference type="EMBL" id="TKA32823.1"/>
    </source>
</evidence>
<sequence length="125" mass="13770">MLKTGSQGPAISTNFAVAFKDEASGSIGLEVQNGVYFRTAKVGYWLGLEHWGKGIMSRLVPPFVQWAWESFDVLGRLNAETAETNLASGKVLHKAGFKFEGRRPDVVCKNRAILAVLMWGAMKPR</sequence>
<dbReference type="GO" id="GO:0016747">
    <property type="term" value="F:acyltransferase activity, transferring groups other than amino-acyl groups"/>
    <property type="evidence" value="ECO:0007669"/>
    <property type="project" value="InterPro"/>
</dbReference>
<comment type="caution">
    <text evidence="2">The sequence shown here is derived from an EMBL/GenBank/DDBJ whole genome shotgun (WGS) entry which is preliminary data.</text>
</comment>
<organism evidence="2 3">
    <name type="scientific">Salinomyces thailandicus</name>
    <dbReference type="NCBI Taxonomy" id="706561"/>
    <lineage>
        <taxon>Eukaryota</taxon>
        <taxon>Fungi</taxon>
        <taxon>Dikarya</taxon>
        <taxon>Ascomycota</taxon>
        <taxon>Pezizomycotina</taxon>
        <taxon>Dothideomycetes</taxon>
        <taxon>Dothideomycetidae</taxon>
        <taxon>Mycosphaerellales</taxon>
        <taxon>Teratosphaeriaceae</taxon>
        <taxon>Salinomyces</taxon>
    </lineage>
</organism>
<dbReference type="PANTHER" id="PTHR43328">
    <property type="entry name" value="ACETYLTRANSFERASE-RELATED"/>
    <property type="match status" value="1"/>
</dbReference>
<dbReference type="OrthoDB" id="630895at2759"/>
<dbReference type="PROSITE" id="PS51186">
    <property type="entry name" value="GNAT"/>
    <property type="match status" value="1"/>
</dbReference>